<protein>
    <submittedName>
        <fullName evidence="3">Histone deacetylase (EC)</fullName>
        <ecNumber evidence="3">3.5.1.98</ecNumber>
    </submittedName>
</protein>
<evidence type="ECO:0000256" key="2">
    <source>
        <dbReference type="SAM" id="Phobius"/>
    </source>
</evidence>
<gene>
    <name evidence="3" type="primary">I1RCN2</name>
</gene>
<dbReference type="EC" id="3.5.1.98" evidence="3"/>
<feature type="compositionally biased region" description="Low complexity" evidence="1">
    <location>
        <begin position="206"/>
        <end position="218"/>
    </location>
</feature>
<keyword evidence="2" id="KW-1133">Transmembrane helix</keyword>
<keyword evidence="2" id="KW-0812">Transmembrane</keyword>
<keyword evidence="3" id="KW-0378">Hydrolase</keyword>
<proteinExistence type="predicted"/>
<evidence type="ECO:0000313" key="3">
    <source>
        <dbReference type="EMBL" id="VWP01904.1"/>
    </source>
</evidence>
<feature type="region of interest" description="Disordered" evidence="1">
    <location>
        <begin position="206"/>
        <end position="230"/>
    </location>
</feature>
<name>A0A5K1K6A0_9APHY</name>
<accession>A0A5K1K6A0</accession>
<sequence>MATHSAVLDTHDLVPWVAFATNLAHFTSGPGLEGDEDWVPMRVVIAQLAHARWGFLAAEMDSTALPEYVIMIDELFWFQANELAGIVQVSRQSDTPNGGWMIYRFKFANAVDFADCVHAICEVKSQVLCHRIRMVDGLMDIFEAHFQQEAAREEVTRSSPFVTHGERSEHRDDVDAPIDMVNVVAADAQVISWALKGARRRLPKTSFWSPSPSGMSSPQHLESPSPPRSVAVHPVHNQSLLLDHMRSSPDSASRVDAPNRVEIVAPTQVERSRTSLRSIEVFGLIASVLRYAVVGTLAGSVTIVRYAVRIVINTFSLLTLPIAAFLAGLFVVSFFSFGAFALWRWAQTAMMSLDFCKVPMVCSPALASLSACNLPLIPAVIPYCSPLSVESIGRADFPGLLAIQHRAFDELVSGSTTNLELVVNVKHAELAVRDLVVLVKASNLTMKEPLADTLSLFSVDARRTGRGLQLLMSKIHGTVDRIIAYNTYALRVIDTAHKKSVVEGDARVDGAVLHAFQISMASFSTSISAIVVEATSVWADLDLLEERLVTIHGFCVQEALDTAFAQDELLWQLWTLLGGNRRQMRDLANRASVLQSVQQYRALASAYIAATVQALSVVDADLTELRGELIAQASAPDSIPVEVHIRSLERSLEQVRESSVGGKALDG</sequence>
<dbReference type="EMBL" id="LR729766">
    <property type="protein sequence ID" value="VWP01904.1"/>
    <property type="molecule type" value="Genomic_DNA"/>
</dbReference>
<keyword evidence="2" id="KW-0472">Membrane</keyword>
<dbReference type="AlphaFoldDB" id="A0A5K1K6A0"/>
<evidence type="ECO:0000256" key="1">
    <source>
        <dbReference type="SAM" id="MobiDB-lite"/>
    </source>
</evidence>
<dbReference type="GO" id="GO:0141221">
    <property type="term" value="F:histone deacetylase activity, hydrolytic mechanism"/>
    <property type="evidence" value="ECO:0007669"/>
    <property type="project" value="UniProtKB-EC"/>
</dbReference>
<organism evidence="3">
    <name type="scientific">Ganoderma boninense</name>
    <dbReference type="NCBI Taxonomy" id="34458"/>
    <lineage>
        <taxon>Eukaryota</taxon>
        <taxon>Fungi</taxon>
        <taxon>Dikarya</taxon>
        <taxon>Basidiomycota</taxon>
        <taxon>Agaricomycotina</taxon>
        <taxon>Agaricomycetes</taxon>
        <taxon>Polyporales</taxon>
        <taxon>Polyporaceae</taxon>
        <taxon>Ganoderma</taxon>
    </lineage>
</organism>
<feature type="transmembrane region" description="Helical" evidence="2">
    <location>
        <begin position="281"/>
        <end position="308"/>
    </location>
</feature>
<reference evidence="3" key="1">
    <citation type="submission" date="2019-10" db="EMBL/GenBank/DDBJ databases">
        <authorList>
            <person name="Nor Muhammad N."/>
        </authorList>
    </citation>
    <scope>NUCLEOTIDE SEQUENCE</scope>
</reference>
<feature type="transmembrane region" description="Helical" evidence="2">
    <location>
        <begin position="320"/>
        <end position="343"/>
    </location>
</feature>